<accession>A0A845BU71</accession>
<evidence type="ECO:0000313" key="3">
    <source>
        <dbReference type="Proteomes" id="UP000467214"/>
    </source>
</evidence>
<dbReference type="EMBL" id="WSSB01000002">
    <property type="protein sequence ID" value="MXR36083.1"/>
    <property type="molecule type" value="Genomic_DNA"/>
</dbReference>
<dbReference type="GO" id="GO:0005886">
    <property type="term" value="C:plasma membrane"/>
    <property type="evidence" value="ECO:0007669"/>
    <property type="project" value="UniProtKB-SubCell"/>
</dbReference>
<protein>
    <recommendedName>
        <fullName evidence="1">SURF1-like protein</fullName>
    </recommendedName>
</protein>
<dbReference type="PROSITE" id="PS50895">
    <property type="entry name" value="SURF1"/>
    <property type="match status" value="1"/>
</dbReference>
<comment type="caution">
    <text evidence="1">Lacks conserved residue(s) required for the propagation of feature annotation.</text>
</comment>
<comment type="caution">
    <text evidence="2">The sequence shown here is derived from an EMBL/GenBank/DDBJ whole genome shotgun (WGS) entry which is preliminary data.</text>
</comment>
<evidence type="ECO:0000256" key="1">
    <source>
        <dbReference type="RuleBase" id="RU363076"/>
    </source>
</evidence>
<feature type="transmembrane region" description="Helical" evidence="1">
    <location>
        <begin position="197"/>
        <end position="218"/>
    </location>
</feature>
<keyword evidence="3" id="KW-1185">Reference proteome</keyword>
<keyword evidence="1" id="KW-0812">Transmembrane</keyword>
<dbReference type="Proteomes" id="UP000467214">
    <property type="component" value="Unassembled WGS sequence"/>
</dbReference>
<gene>
    <name evidence="2" type="ORF">GQF02_03715</name>
</gene>
<comment type="subcellular location">
    <subcellularLocation>
        <location evidence="1">Cell membrane</location>
        <topology evidence="1">Multi-pass membrane protein</topology>
    </subcellularLocation>
</comment>
<dbReference type="AlphaFoldDB" id="A0A845BU71"/>
<comment type="similarity">
    <text evidence="1">Belongs to the SURF1 family.</text>
</comment>
<organism evidence="2 3">
    <name type="scientific">Craterilacuibacter sinensis</name>
    <dbReference type="NCBI Taxonomy" id="2686017"/>
    <lineage>
        <taxon>Bacteria</taxon>
        <taxon>Pseudomonadati</taxon>
        <taxon>Pseudomonadota</taxon>
        <taxon>Betaproteobacteria</taxon>
        <taxon>Neisseriales</taxon>
        <taxon>Neisseriaceae</taxon>
        <taxon>Craterilacuibacter</taxon>
    </lineage>
</organism>
<keyword evidence="1" id="KW-1133">Transmembrane helix</keyword>
<keyword evidence="1" id="KW-1003">Cell membrane</keyword>
<proteinExistence type="inferred from homology"/>
<keyword evidence="1" id="KW-0472">Membrane</keyword>
<dbReference type="InterPro" id="IPR002994">
    <property type="entry name" value="Surf1/Shy1"/>
</dbReference>
<dbReference type="Pfam" id="PF02104">
    <property type="entry name" value="SURF1"/>
    <property type="match status" value="1"/>
</dbReference>
<sequence length="233" mass="25547">MRFALKSLSLKTSVIIGCCLLPFVLSLWQWQRGVTRSAELAAVEAAALQSPQAMTTADRVAAPDRRRVRVEGRVVGDVLLWQGTGLGGRPDYRVWLPLSLSDGSMVMVDAGRIAPDGRLPVLPHRLSGHGRWQPWPQLLTLSGARLGHKGVVDAPSREVLESRYGASLRAGMVVLEVPLAGLLASPFKPAFDPQRHFAYALQWLLLGLLLLASAWRLLKPGRRSHTLAMEEVQ</sequence>
<name>A0A845BU71_9NEIS</name>
<reference evidence="2 3" key="1">
    <citation type="submission" date="2019-12" db="EMBL/GenBank/DDBJ databases">
        <title>Neisseriaceae gen. nov. sp. Genome sequencing and assembly.</title>
        <authorList>
            <person name="Liu Z."/>
            <person name="Li A."/>
        </authorList>
    </citation>
    <scope>NUCLEOTIDE SEQUENCE [LARGE SCALE GENOMIC DNA]</scope>
    <source>
        <strain evidence="2 3">B2N2-7</strain>
    </source>
</reference>
<evidence type="ECO:0000313" key="2">
    <source>
        <dbReference type="EMBL" id="MXR36083.1"/>
    </source>
</evidence>